<sequence length="165" mass="18451">MYFGQLWCFLSLLHVVWGNTESLRLSLHSSIYSPLSSSALTVTPESSRVAITIEPQFTPQDKQIQLSGFASGSYELRVCWPASSPLVFRLRFDATSQQLLLTYTADYYSHIQSLQKTPLPATIDIIVDEVWFGLPRDLLAVVAMAVGGGIGSYFASSWIYEYINQ</sequence>
<dbReference type="Proteomes" id="UP000095009">
    <property type="component" value="Unassembled WGS sequence"/>
</dbReference>
<dbReference type="AlphaFoldDB" id="A0A1E3PFS6"/>
<keyword evidence="1" id="KW-0812">Transmembrane</keyword>
<dbReference type="OrthoDB" id="3360032at2759"/>
<keyword evidence="4" id="KW-1185">Reference proteome</keyword>
<protein>
    <submittedName>
        <fullName evidence="3">Uncharacterized protein</fullName>
    </submittedName>
</protein>
<evidence type="ECO:0000313" key="4">
    <source>
        <dbReference type="Proteomes" id="UP000095009"/>
    </source>
</evidence>
<feature type="chain" id="PRO_5009133824" evidence="2">
    <location>
        <begin position="19"/>
        <end position="165"/>
    </location>
</feature>
<feature type="transmembrane region" description="Helical" evidence="1">
    <location>
        <begin position="138"/>
        <end position="160"/>
    </location>
</feature>
<keyword evidence="1" id="KW-0472">Membrane</keyword>
<feature type="signal peptide" evidence="2">
    <location>
        <begin position="1"/>
        <end position="18"/>
    </location>
</feature>
<evidence type="ECO:0000256" key="2">
    <source>
        <dbReference type="SAM" id="SignalP"/>
    </source>
</evidence>
<organism evidence="3 4">
    <name type="scientific">Nadsonia fulvescens var. elongata DSM 6958</name>
    <dbReference type="NCBI Taxonomy" id="857566"/>
    <lineage>
        <taxon>Eukaryota</taxon>
        <taxon>Fungi</taxon>
        <taxon>Dikarya</taxon>
        <taxon>Ascomycota</taxon>
        <taxon>Saccharomycotina</taxon>
        <taxon>Dipodascomycetes</taxon>
        <taxon>Dipodascales</taxon>
        <taxon>Dipodascales incertae sedis</taxon>
        <taxon>Nadsonia</taxon>
    </lineage>
</organism>
<name>A0A1E3PFS6_9ASCO</name>
<evidence type="ECO:0000313" key="3">
    <source>
        <dbReference type="EMBL" id="ODQ63802.1"/>
    </source>
</evidence>
<reference evidence="3 4" key="1">
    <citation type="journal article" date="2016" name="Proc. Natl. Acad. Sci. U.S.A.">
        <title>Comparative genomics of biotechnologically important yeasts.</title>
        <authorList>
            <person name="Riley R."/>
            <person name="Haridas S."/>
            <person name="Wolfe K.H."/>
            <person name="Lopes M.R."/>
            <person name="Hittinger C.T."/>
            <person name="Goeker M."/>
            <person name="Salamov A.A."/>
            <person name="Wisecaver J.H."/>
            <person name="Long T.M."/>
            <person name="Calvey C.H."/>
            <person name="Aerts A.L."/>
            <person name="Barry K.W."/>
            <person name="Choi C."/>
            <person name="Clum A."/>
            <person name="Coughlan A.Y."/>
            <person name="Deshpande S."/>
            <person name="Douglass A.P."/>
            <person name="Hanson S.J."/>
            <person name="Klenk H.-P."/>
            <person name="LaButti K.M."/>
            <person name="Lapidus A."/>
            <person name="Lindquist E.A."/>
            <person name="Lipzen A.M."/>
            <person name="Meier-Kolthoff J.P."/>
            <person name="Ohm R.A."/>
            <person name="Otillar R.P."/>
            <person name="Pangilinan J.L."/>
            <person name="Peng Y."/>
            <person name="Rokas A."/>
            <person name="Rosa C.A."/>
            <person name="Scheuner C."/>
            <person name="Sibirny A.A."/>
            <person name="Slot J.C."/>
            <person name="Stielow J.B."/>
            <person name="Sun H."/>
            <person name="Kurtzman C.P."/>
            <person name="Blackwell M."/>
            <person name="Grigoriev I.V."/>
            <person name="Jeffries T.W."/>
        </authorList>
    </citation>
    <scope>NUCLEOTIDE SEQUENCE [LARGE SCALE GENOMIC DNA]</scope>
    <source>
        <strain evidence="3 4">DSM 6958</strain>
    </source>
</reference>
<keyword evidence="1" id="KW-1133">Transmembrane helix</keyword>
<keyword evidence="2" id="KW-0732">Signal</keyword>
<dbReference type="EMBL" id="KV454413">
    <property type="protein sequence ID" value="ODQ63802.1"/>
    <property type="molecule type" value="Genomic_DNA"/>
</dbReference>
<accession>A0A1E3PFS6</accession>
<gene>
    <name evidence="3" type="ORF">NADFUDRAFT_83922</name>
</gene>
<evidence type="ECO:0000256" key="1">
    <source>
        <dbReference type="SAM" id="Phobius"/>
    </source>
</evidence>
<proteinExistence type="predicted"/>